<evidence type="ECO:0000313" key="18">
    <source>
        <dbReference type="EMBL" id="WBO22116.1"/>
    </source>
</evidence>
<dbReference type="Gene3D" id="3.40.50.12240">
    <property type="match status" value="1"/>
</dbReference>
<evidence type="ECO:0000256" key="8">
    <source>
        <dbReference type="ARBA" id="ARBA00022781"/>
    </source>
</evidence>
<keyword evidence="7" id="KW-0547">Nucleotide-binding</keyword>
<evidence type="ECO:0000256" key="7">
    <source>
        <dbReference type="ARBA" id="ARBA00022741"/>
    </source>
</evidence>
<dbReference type="InterPro" id="IPR050053">
    <property type="entry name" value="ATPase_alpha/beta_chains"/>
</dbReference>
<reference evidence="18 19" key="1">
    <citation type="submission" date="2022-12" db="EMBL/GenBank/DDBJ databases">
        <title>Sphingomonas abieness sp. nov., an endophytic bacterium isolated from Abies koreana.</title>
        <authorList>
            <person name="Jiang L."/>
            <person name="Lee J."/>
        </authorList>
    </citation>
    <scope>NUCLEOTIDE SEQUENCE [LARGE SCALE GENOMIC DNA]</scope>
    <source>
        <strain evidence="19">PAMB 00755</strain>
    </source>
</reference>
<dbReference type="Pfam" id="PF00006">
    <property type="entry name" value="ATP-synt_ab"/>
    <property type="match status" value="1"/>
</dbReference>
<dbReference type="PANTHER" id="PTHR15184:SF81">
    <property type="entry name" value="FLAGELLUM-SPECIFIC ATP SYNTHASE"/>
    <property type="match status" value="1"/>
</dbReference>
<keyword evidence="12" id="KW-1278">Translocase</keyword>
<keyword evidence="10" id="KW-0067">ATP-binding</keyword>
<dbReference type="Pfam" id="PF18269">
    <property type="entry name" value="T3SS_ATPase_C"/>
    <property type="match status" value="1"/>
</dbReference>
<evidence type="ECO:0000256" key="5">
    <source>
        <dbReference type="ARBA" id="ARBA00022448"/>
    </source>
</evidence>
<evidence type="ECO:0000256" key="15">
    <source>
        <dbReference type="ARBA" id="ARBA00023310"/>
    </source>
</evidence>
<evidence type="ECO:0000256" key="12">
    <source>
        <dbReference type="ARBA" id="ARBA00022967"/>
    </source>
</evidence>
<accession>A0ABY7NRJ4</accession>
<dbReference type="InterPro" id="IPR000194">
    <property type="entry name" value="ATPase_F1/V1/A1_a/bsu_nucl-bd"/>
</dbReference>
<comment type="similarity">
    <text evidence="2">Belongs to the ATPase alpha/beta chains family.</text>
</comment>
<dbReference type="InterPro" id="IPR040627">
    <property type="entry name" value="T3SS_ATPase_C"/>
</dbReference>
<evidence type="ECO:0000256" key="14">
    <source>
        <dbReference type="ARBA" id="ARBA00023225"/>
    </source>
</evidence>
<evidence type="ECO:0000256" key="2">
    <source>
        <dbReference type="ARBA" id="ARBA00008936"/>
    </source>
</evidence>
<keyword evidence="6" id="KW-0963">Cytoplasm</keyword>
<keyword evidence="19" id="KW-1185">Reference proteome</keyword>
<dbReference type="InterPro" id="IPR005714">
    <property type="entry name" value="ATPase_T3SS_FliI/YscN"/>
</dbReference>
<dbReference type="NCBIfam" id="TIGR01026">
    <property type="entry name" value="fliI_yscN"/>
    <property type="match status" value="1"/>
</dbReference>
<keyword evidence="9" id="KW-1005">Bacterial flagellum biogenesis</keyword>
<evidence type="ECO:0000256" key="9">
    <source>
        <dbReference type="ARBA" id="ARBA00022795"/>
    </source>
</evidence>
<protein>
    <recommendedName>
        <fullName evidence="4">Flagellum-specific ATP synthase</fullName>
        <ecNumber evidence="3">7.1.2.2</ecNumber>
    </recommendedName>
</protein>
<evidence type="ECO:0000256" key="1">
    <source>
        <dbReference type="ARBA" id="ARBA00004496"/>
    </source>
</evidence>
<keyword evidence="11" id="KW-0653">Protein transport</keyword>
<comment type="subcellular location">
    <subcellularLocation>
        <location evidence="1">Cytoplasm</location>
    </subcellularLocation>
</comment>
<dbReference type="InterPro" id="IPR020003">
    <property type="entry name" value="ATPase_a/bsu_AS"/>
</dbReference>
<dbReference type="RefSeq" id="WP_270076764.1">
    <property type="nucleotide sequence ID" value="NZ_CP115174.1"/>
</dbReference>
<keyword evidence="15" id="KW-0066">ATP synthesis</keyword>
<sequence>MTLLEDRAAELLNGLAVPDAGPRRIGKLVSYDGQMLEATGLSLPVGASVRVIDADGHATRAEIVGFKGDRSLMMALDGEAPHSSGGRVEPDSRGGIAEVGPELLGRVIDATGQPLDGLGPVGASATWPLAGKPANPLDRSRVTECFDMGVRAINALLTAGVGQRIAICAGSGVGKSVLMGQMIQGADADVIVVGLIGERSREVSDFLATKLVPGVREKSVVVAVPADHPPVLRLRAAMRATAIAEYFRAQGLRVLLLIDSLTRCAHAQRELGLSLGEPPTMKGYPPSALGMIPRLIERAGADAHSGGSITALYTVLADGDDGDDPIVDTARAIVDGHIILSRTLSEQGIFPAIDVGRSLSRVMSDIVDDEHAEAASALRRLWSVYEENRDLILMGAYKAGSDPTIDEAIARHQEILAFLKQKPKDRIDLPLASAELIERFGR</sequence>
<dbReference type="SMART" id="SM00382">
    <property type="entry name" value="AAA"/>
    <property type="match status" value="1"/>
</dbReference>
<dbReference type="InterPro" id="IPR027417">
    <property type="entry name" value="P-loop_NTPase"/>
</dbReference>
<evidence type="ECO:0000256" key="4">
    <source>
        <dbReference type="ARBA" id="ARBA00020580"/>
    </source>
</evidence>
<evidence type="ECO:0000259" key="17">
    <source>
        <dbReference type="SMART" id="SM00382"/>
    </source>
</evidence>
<feature type="domain" description="AAA+ ATPase" evidence="17">
    <location>
        <begin position="161"/>
        <end position="344"/>
    </location>
</feature>
<evidence type="ECO:0000256" key="6">
    <source>
        <dbReference type="ARBA" id="ARBA00022490"/>
    </source>
</evidence>
<dbReference type="PROSITE" id="PS00152">
    <property type="entry name" value="ATPASE_ALPHA_BETA"/>
    <property type="match status" value="1"/>
</dbReference>
<proteinExistence type="inferred from homology"/>
<dbReference type="EC" id="7.1.2.2" evidence="3"/>
<dbReference type="Proteomes" id="UP001210865">
    <property type="component" value="Chromosome"/>
</dbReference>
<dbReference type="EMBL" id="CP115174">
    <property type="protein sequence ID" value="WBO22116.1"/>
    <property type="molecule type" value="Genomic_DNA"/>
</dbReference>
<keyword evidence="13" id="KW-0406">Ion transport</keyword>
<comment type="catalytic activity">
    <reaction evidence="16">
        <text>ATP + H2O + cellular proteinSide 1 = ADP + phosphate + cellular proteinSide 2.</text>
        <dbReference type="EC" id="7.4.2.8"/>
    </reaction>
</comment>
<evidence type="ECO:0000256" key="3">
    <source>
        <dbReference type="ARBA" id="ARBA00012473"/>
    </source>
</evidence>
<dbReference type="CDD" id="cd01136">
    <property type="entry name" value="ATPase_flagellum-secretory_path_III"/>
    <property type="match status" value="1"/>
</dbReference>
<evidence type="ECO:0000256" key="13">
    <source>
        <dbReference type="ARBA" id="ARBA00023065"/>
    </source>
</evidence>
<evidence type="ECO:0000256" key="10">
    <source>
        <dbReference type="ARBA" id="ARBA00022840"/>
    </source>
</evidence>
<keyword evidence="8" id="KW-0375">Hydrogen ion transport</keyword>
<keyword evidence="5" id="KW-0813">Transport</keyword>
<evidence type="ECO:0000256" key="16">
    <source>
        <dbReference type="ARBA" id="ARBA00034006"/>
    </source>
</evidence>
<organism evidence="18 19">
    <name type="scientific">Sphingomonas abietis</name>
    <dbReference type="NCBI Taxonomy" id="3012344"/>
    <lineage>
        <taxon>Bacteria</taxon>
        <taxon>Pseudomonadati</taxon>
        <taxon>Pseudomonadota</taxon>
        <taxon>Alphaproteobacteria</taxon>
        <taxon>Sphingomonadales</taxon>
        <taxon>Sphingomonadaceae</taxon>
        <taxon>Sphingomonas</taxon>
    </lineage>
</organism>
<name>A0ABY7NRJ4_9SPHN</name>
<evidence type="ECO:0000256" key="11">
    <source>
        <dbReference type="ARBA" id="ARBA00022927"/>
    </source>
</evidence>
<gene>
    <name evidence="18" type="ORF">PBT88_18480</name>
</gene>
<evidence type="ECO:0000313" key="19">
    <source>
        <dbReference type="Proteomes" id="UP001210865"/>
    </source>
</evidence>
<dbReference type="InterPro" id="IPR003593">
    <property type="entry name" value="AAA+_ATPase"/>
</dbReference>
<dbReference type="SUPFAM" id="SSF52540">
    <property type="entry name" value="P-loop containing nucleoside triphosphate hydrolases"/>
    <property type="match status" value="1"/>
</dbReference>
<keyword evidence="14" id="KW-1006">Bacterial flagellum protein export</keyword>
<dbReference type="PANTHER" id="PTHR15184">
    <property type="entry name" value="ATP SYNTHASE"/>
    <property type="match status" value="1"/>
</dbReference>